<sequence length="263" mass="29945">MPNLKRKRQDEPFPRLKATAVTKRPNKAEAAKLPVPPKLQPTFTESSHHPTCDPSVPSSQDLPEDVEEPPRPSPMAATEYSNAERQPWTRRPQDFSVPKDLKETLQVLLQKVDTLAASQREILLLLRRNQGRQREDDILDLKTAQCMEELEDLENHLKDPEFRKKVTHHLSLISGASPGECVRRVMRAVATNNVWSHYSLHGKRKKLALINKTICKVITHAVMKWKAGLGEKEIESLIAETLKHAPAHINKSVEGHVEEWTEE</sequence>
<dbReference type="PANTHER" id="PTHR34153:SF2">
    <property type="entry name" value="SI:CH211-262H13.3-RELATED"/>
    <property type="match status" value="1"/>
</dbReference>
<protein>
    <submittedName>
        <fullName evidence="3">Uncharacterized protein LOC122135350</fullName>
    </submittedName>
</protein>
<name>A0A9Q9VS74_CYPCA</name>
<dbReference type="GeneID" id="122135350"/>
<dbReference type="PANTHER" id="PTHR34153">
    <property type="entry name" value="SI:CH211-262H13.3-RELATED-RELATED"/>
    <property type="match status" value="1"/>
</dbReference>
<feature type="domain" description="DUF4806" evidence="2">
    <location>
        <begin position="145"/>
        <end position="213"/>
    </location>
</feature>
<gene>
    <name evidence="3" type="primary">LOC122135350</name>
</gene>
<organism evidence="3">
    <name type="scientific">Cyprinus carpio</name>
    <name type="common">Common carp</name>
    <dbReference type="NCBI Taxonomy" id="7962"/>
    <lineage>
        <taxon>Eukaryota</taxon>
        <taxon>Metazoa</taxon>
        <taxon>Chordata</taxon>
        <taxon>Craniata</taxon>
        <taxon>Vertebrata</taxon>
        <taxon>Euteleostomi</taxon>
        <taxon>Actinopterygii</taxon>
        <taxon>Neopterygii</taxon>
        <taxon>Teleostei</taxon>
        <taxon>Ostariophysi</taxon>
        <taxon>Cypriniformes</taxon>
        <taxon>Cyprinidae</taxon>
        <taxon>Cyprininae</taxon>
        <taxon>Cyprinus</taxon>
    </lineage>
</organism>
<dbReference type="AlphaFoldDB" id="A0A9Q9VS74"/>
<evidence type="ECO:0000313" key="3">
    <source>
        <dbReference type="RefSeq" id="XP_042570228.1"/>
    </source>
</evidence>
<dbReference type="InterPro" id="IPR032071">
    <property type="entry name" value="DUF4806"/>
</dbReference>
<dbReference type="RefSeq" id="XP_042570228.1">
    <property type="nucleotide sequence ID" value="XM_042714294.1"/>
</dbReference>
<evidence type="ECO:0000259" key="2">
    <source>
        <dbReference type="Pfam" id="PF16064"/>
    </source>
</evidence>
<reference evidence="3" key="1">
    <citation type="submission" date="2025-08" db="UniProtKB">
        <authorList>
            <consortium name="RefSeq"/>
        </authorList>
    </citation>
    <scope>IDENTIFICATION</scope>
    <source>
        <tissue evidence="3">Muscle</tissue>
    </source>
</reference>
<dbReference type="Proteomes" id="UP001155660">
    <property type="component" value="Chromosome A2"/>
</dbReference>
<dbReference type="Pfam" id="PF16064">
    <property type="entry name" value="DUF4806"/>
    <property type="match status" value="1"/>
</dbReference>
<proteinExistence type="predicted"/>
<accession>A0A9Q9VS74</accession>
<feature type="region of interest" description="Disordered" evidence="1">
    <location>
        <begin position="1"/>
        <end position="95"/>
    </location>
</feature>
<dbReference type="OrthoDB" id="8887905at2759"/>
<dbReference type="KEGG" id="ccar:122135350"/>
<evidence type="ECO:0000256" key="1">
    <source>
        <dbReference type="SAM" id="MobiDB-lite"/>
    </source>
</evidence>